<evidence type="ECO:0000259" key="6">
    <source>
        <dbReference type="Pfam" id="PF00479"/>
    </source>
</evidence>
<dbReference type="PANTHER" id="PTHR23429:SF0">
    <property type="entry name" value="GLUCOSE-6-PHOSPHATE 1-DEHYDROGENASE"/>
    <property type="match status" value="1"/>
</dbReference>
<evidence type="ECO:0000313" key="8">
    <source>
        <dbReference type="EMBL" id="QHN42346.1"/>
    </source>
</evidence>
<comment type="pathway">
    <text evidence="1">Carbohydrate degradation; pentose phosphate pathway; D-ribulose 5-phosphate from D-glucose 6-phosphate (oxidative stage): step 1/3.</text>
</comment>
<dbReference type="SUPFAM" id="SSF55347">
    <property type="entry name" value="Glyceraldehyde-3-phosphate dehydrogenase-like, C-terminal domain"/>
    <property type="match status" value="1"/>
</dbReference>
<dbReference type="PANTHER" id="PTHR23429">
    <property type="entry name" value="GLUCOSE-6-PHOSPHATE 1-DEHYDROGENASE G6PD"/>
    <property type="match status" value="1"/>
</dbReference>
<dbReference type="GO" id="GO:0009051">
    <property type="term" value="P:pentose-phosphate shunt, oxidative branch"/>
    <property type="evidence" value="ECO:0007669"/>
    <property type="project" value="TreeGrafter"/>
</dbReference>
<protein>
    <recommendedName>
        <fullName evidence="10">Glucose-6-phosphate dehydrogenase (NADP(+))</fullName>
    </recommendedName>
</protein>
<dbReference type="InterPro" id="IPR036291">
    <property type="entry name" value="NAD(P)-bd_dom_sf"/>
</dbReference>
<dbReference type="RefSeq" id="WP_260763620.1">
    <property type="nucleotide sequence ID" value="NZ_CP045921.1"/>
</dbReference>
<dbReference type="GO" id="GO:0005829">
    <property type="term" value="C:cytosol"/>
    <property type="evidence" value="ECO:0007669"/>
    <property type="project" value="TreeGrafter"/>
</dbReference>
<dbReference type="Pfam" id="PF00479">
    <property type="entry name" value="G6PD_N"/>
    <property type="match status" value="1"/>
</dbReference>
<dbReference type="Pfam" id="PF02781">
    <property type="entry name" value="G6PD_C"/>
    <property type="match status" value="1"/>
</dbReference>
<evidence type="ECO:0000256" key="2">
    <source>
        <dbReference type="ARBA" id="ARBA00022526"/>
    </source>
</evidence>
<feature type="domain" description="Glucose-6-phosphate dehydrogenase NAD-binding" evidence="6">
    <location>
        <begin position="7"/>
        <end position="161"/>
    </location>
</feature>
<accession>A0A857MIG3</accession>
<evidence type="ECO:0000256" key="3">
    <source>
        <dbReference type="ARBA" id="ARBA00022857"/>
    </source>
</evidence>
<evidence type="ECO:0000313" key="9">
    <source>
        <dbReference type="Proteomes" id="UP001059824"/>
    </source>
</evidence>
<dbReference type="InterPro" id="IPR022675">
    <property type="entry name" value="G6P_DH_C"/>
</dbReference>
<name>A0A857MIG3_9BACT</name>
<proteinExistence type="predicted"/>
<dbReference type="PRINTS" id="PR00079">
    <property type="entry name" value="G6PDHDRGNASE"/>
</dbReference>
<dbReference type="GO" id="GO:0050661">
    <property type="term" value="F:NADP binding"/>
    <property type="evidence" value="ECO:0007669"/>
    <property type="project" value="InterPro"/>
</dbReference>
<dbReference type="InterPro" id="IPR022674">
    <property type="entry name" value="G6P_DH_NAD-bd"/>
</dbReference>
<evidence type="ECO:0000256" key="4">
    <source>
        <dbReference type="ARBA" id="ARBA00023002"/>
    </source>
</evidence>
<dbReference type="SUPFAM" id="SSF51735">
    <property type="entry name" value="NAD(P)-binding Rossmann-fold domains"/>
    <property type="match status" value="1"/>
</dbReference>
<evidence type="ECO:0000256" key="5">
    <source>
        <dbReference type="ARBA" id="ARBA00023277"/>
    </source>
</evidence>
<sequence length="426" mass="48129">MTTKLLIFGITGDLSRRKLIPALERIVQTGTYTDLEIIGVSRREVDVAMLMREPQLVERTRVVTMDLTVASDYERLKSEIGLSEGDQLLIYLSVPPTASGQIVQLLGGAGLNDDRVKLMLEKPFGTDLESARAMAERIGEWFDDEQVYRIDHYLAKEMAQNIVAFRAHNALFAHVWDNTAIEKIEIHAYESIDIEGRAQFYEQTGALRDIVQGHLMQLLSLVIMDIPGDMHWSQVSQHRLGALQSLRPVDTTKTIRAQYVGYQDEVENPGSSTETFVSVELESDAPKWQGVPLYLATGKALDQKLTEIKVHFKKFHDAQTNCLVFRIQPEEGIEIALNTLKPDYEYEYEETRLSFNYPAGTVLPEAYEQVIVDAIRGHKHIFTSSAEVIRSWEVLQPLVSEWSMQSACETLYEKGSSAEQITSLAS</sequence>
<dbReference type="GO" id="GO:0006006">
    <property type="term" value="P:glucose metabolic process"/>
    <property type="evidence" value="ECO:0007669"/>
    <property type="project" value="UniProtKB-KW"/>
</dbReference>
<dbReference type="Gene3D" id="3.30.360.10">
    <property type="entry name" value="Dihydrodipicolinate Reductase, domain 2"/>
    <property type="match status" value="1"/>
</dbReference>
<evidence type="ECO:0000256" key="1">
    <source>
        <dbReference type="ARBA" id="ARBA00004937"/>
    </source>
</evidence>
<evidence type="ECO:0000259" key="7">
    <source>
        <dbReference type="Pfam" id="PF02781"/>
    </source>
</evidence>
<dbReference type="AlphaFoldDB" id="A0A857MIG3"/>
<keyword evidence="5" id="KW-0119">Carbohydrate metabolism</keyword>
<keyword evidence="9" id="KW-1185">Reference proteome</keyword>
<feature type="domain" description="Glucose-6-phosphate dehydrogenase C-terminal" evidence="7">
    <location>
        <begin position="164"/>
        <end position="417"/>
    </location>
</feature>
<reference evidence="8" key="1">
    <citation type="journal article" date="2021" name="Nat. Microbiol.">
        <title>Cocultivation of an ultrasmall environmental parasitic bacterium with lytic ability against bacteria associated with wastewater foams.</title>
        <authorList>
            <person name="Batinovic S."/>
            <person name="Rose J.J.A."/>
            <person name="Ratcliffe J."/>
            <person name="Seviour R.J."/>
            <person name="Petrovski S."/>
        </authorList>
    </citation>
    <scope>NUCLEOTIDE SEQUENCE</scope>
    <source>
        <strain evidence="8">JR1</strain>
    </source>
</reference>
<dbReference type="EMBL" id="CP045921">
    <property type="protein sequence ID" value="QHN42346.1"/>
    <property type="molecule type" value="Genomic_DNA"/>
</dbReference>
<gene>
    <name evidence="8" type="ORF">GII36_00540</name>
</gene>
<dbReference type="Proteomes" id="UP001059824">
    <property type="component" value="Chromosome"/>
</dbReference>
<dbReference type="GO" id="GO:0004345">
    <property type="term" value="F:glucose-6-phosphate dehydrogenase activity"/>
    <property type="evidence" value="ECO:0007669"/>
    <property type="project" value="InterPro"/>
</dbReference>
<dbReference type="InterPro" id="IPR001282">
    <property type="entry name" value="G6P_DH"/>
</dbReference>
<evidence type="ECO:0008006" key="10">
    <source>
        <dbReference type="Google" id="ProtNLM"/>
    </source>
</evidence>
<dbReference type="PIRSF" id="PIRSF000110">
    <property type="entry name" value="G6PD"/>
    <property type="match status" value="1"/>
</dbReference>
<keyword evidence="4" id="KW-0560">Oxidoreductase</keyword>
<keyword evidence="3" id="KW-0521">NADP</keyword>
<dbReference type="Gene3D" id="3.40.50.720">
    <property type="entry name" value="NAD(P)-binding Rossmann-like Domain"/>
    <property type="match status" value="1"/>
</dbReference>
<keyword evidence="2" id="KW-0313">Glucose metabolism</keyword>
<dbReference type="KEGG" id="mama:GII36_00540"/>
<organism evidence="8 9">
    <name type="scientific">Candidatus Mycosynbacter amalyticus</name>
    <dbReference type="NCBI Taxonomy" id="2665156"/>
    <lineage>
        <taxon>Bacteria</taxon>
        <taxon>Candidatus Saccharimonadota</taxon>
        <taxon>Candidatus Saccharimonadota incertae sedis</taxon>
        <taxon>Candidatus Mycosynbacter</taxon>
    </lineage>
</organism>